<dbReference type="InterPro" id="IPR012337">
    <property type="entry name" value="RNaseH-like_sf"/>
</dbReference>
<sequence length="196" mass="22458">MIQIQETHSPWEIAHTDWVTALPSGEDRIFNACPMIIDIYGKTPIFFSCNKDDTAVYTSLLISNRVISHNVLFKNSISDRDPKFTSALWTNLHRLFGPKLSFSTVYHPHAGGLAERMIHELKDMVRKFCAYGLEWKDSDDFTNDCCTLIPALEFSYKTTTHASIGTKPSILQKGWNPKFPTKILRKEYTKLRLVSN</sequence>
<dbReference type="EMBL" id="AVOT02078136">
    <property type="protein sequence ID" value="MBW0565859.1"/>
    <property type="molecule type" value="Genomic_DNA"/>
</dbReference>
<accession>A0A9Q3JPN2</accession>
<dbReference type="GO" id="GO:0005634">
    <property type="term" value="C:nucleus"/>
    <property type="evidence" value="ECO:0007669"/>
    <property type="project" value="UniProtKB-ARBA"/>
</dbReference>
<evidence type="ECO:0000313" key="4">
    <source>
        <dbReference type="Proteomes" id="UP000765509"/>
    </source>
</evidence>
<dbReference type="InterPro" id="IPR036397">
    <property type="entry name" value="RNaseH_sf"/>
</dbReference>
<comment type="caution">
    <text evidence="3">The sequence shown here is derived from an EMBL/GenBank/DDBJ whole genome shotgun (WGS) entry which is preliminary data.</text>
</comment>
<dbReference type="GO" id="GO:0015074">
    <property type="term" value="P:DNA integration"/>
    <property type="evidence" value="ECO:0007669"/>
    <property type="project" value="InterPro"/>
</dbReference>
<dbReference type="Gene3D" id="3.30.420.10">
    <property type="entry name" value="Ribonuclease H-like superfamily/Ribonuclease H"/>
    <property type="match status" value="1"/>
</dbReference>
<dbReference type="InterPro" id="IPR050951">
    <property type="entry name" value="Retrovirus_Pol_polyprotein"/>
</dbReference>
<dbReference type="Proteomes" id="UP000765509">
    <property type="component" value="Unassembled WGS sequence"/>
</dbReference>
<dbReference type="PANTHER" id="PTHR37984:SF5">
    <property type="entry name" value="PROTEIN NYNRIN-LIKE"/>
    <property type="match status" value="1"/>
</dbReference>
<evidence type="ECO:0000313" key="3">
    <source>
        <dbReference type="EMBL" id="MBW0565859.1"/>
    </source>
</evidence>
<dbReference type="GO" id="GO:0003723">
    <property type="term" value="F:RNA binding"/>
    <property type="evidence" value="ECO:0007669"/>
    <property type="project" value="UniProtKB-KW"/>
</dbReference>
<dbReference type="PROSITE" id="PS50994">
    <property type="entry name" value="INTEGRASE"/>
    <property type="match status" value="1"/>
</dbReference>
<proteinExistence type="predicted"/>
<dbReference type="PANTHER" id="PTHR37984">
    <property type="entry name" value="PROTEIN CBG26694"/>
    <property type="match status" value="1"/>
</dbReference>
<gene>
    <name evidence="3" type="ORF">O181_105574</name>
</gene>
<keyword evidence="4" id="KW-1185">Reference proteome</keyword>
<organism evidence="3 4">
    <name type="scientific">Austropuccinia psidii MF-1</name>
    <dbReference type="NCBI Taxonomy" id="1389203"/>
    <lineage>
        <taxon>Eukaryota</taxon>
        <taxon>Fungi</taxon>
        <taxon>Dikarya</taxon>
        <taxon>Basidiomycota</taxon>
        <taxon>Pucciniomycotina</taxon>
        <taxon>Pucciniomycetes</taxon>
        <taxon>Pucciniales</taxon>
        <taxon>Sphaerophragmiaceae</taxon>
        <taxon>Austropuccinia</taxon>
    </lineage>
</organism>
<dbReference type="SUPFAM" id="SSF53098">
    <property type="entry name" value="Ribonuclease H-like"/>
    <property type="match status" value="1"/>
</dbReference>
<name>A0A9Q3JPN2_9BASI</name>
<evidence type="ECO:0000259" key="2">
    <source>
        <dbReference type="PROSITE" id="PS50994"/>
    </source>
</evidence>
<dbReference type="InterPro" id="IPR001584">
    <property type="entry name" value="Integrase_cat-core"/>
</dbReference>
<feature type="domain" description="Integrase catalytic" evidence="2">
    <location>
        <begin position="6"/>
        <end position="176"/>
    </location>
</feature>
<keyword evidence="1" id="KW-0694">RNA-binding</keyword>
<dbReference type="AlphaFoldDB" id="A0A9Q3JPN2"/>
<dbReference type="OrthoDB" id="2273864at2759"/>
<protein>
    <recommendedName>
        <fullName evidence="2">Integrase catalytic domain-containing protein</fullName>
    </recommendedName>
</protein>
<reference evidence="3" key="1">
    <citation type="submission" date="2021-03" db="EMBL/GenBank/DDBJ databases">
        <title>Draft genome sequence of rust myrtle Austropuccinia psidii MF-1, a brazilian biotype.</title>
        <authorList>
            <person name="Quecine M.C."/>
            <person name="Pachon D.M.R."/>
            <person name="Bonatelli M.L."/>
            <person name="Correr F.H."/>
            <person name="Franceschini L.M."/>
            <person name="Leite T.F."/>
            <person name="Margarido G.R.A."/>
            <person name="Almeida C.A."/>
            <person name="Ferrarezi J.A."/>
            <person name="Labate C.A."/>
        </authorList>
    </citation>
    <scope>NUCLEOTIDE SEQUENCE</scope>
    <source>
        <strain evidence="3">MF-1</strain>
    </source>
</reference>
<evidence type="ECO:0000256" key="1">
    <source>
        <dbReference type="ARBA" id="ARBA00022884"/>
    </source>
</evidence>